<dbReference type="PANTHER" id="PTHR10083:SF374">
    <property type="entry name" value="BPTI_KUNITZ INHIBITOR DOMAIN-CONTAINING PROTEIN"/>
    <property type="match status" value="1"/>
</dbReference>
<keyword evidence="4" id="KW-0722">Serine protease inhibitor</keyword>
<evidence type="ECO:0000259" key="6">
    <source>
        <dbReference type="PROSITE" id="PS50279"/>
    </source>
</evidence>
<dbReference type="PANTHER" id="PTHR10083">
    <property type="entry name" value="KUNITZ-TYPE PROTEASE INHIBITOR-RELATED"/>
    <property type="match status" value="1"/>
</dbReference>
<dbReference type="Pfam" id="PF00014">
    <property type="entry name" value="Kunitz_BPTI"/>
    <property type="match status" value="6"/>
</dbReference>
<feature type="domain" description="BPTI/Kunitz inhibitor" evidence="6">
    <location>
        <begin position="256"/>
        <end position="306"/>
    </location>
</feature>
<dbReference type="GO" id="GO:0005615">
    <property type="term" value="C:extracellular space"/>
    <property type="evidence" value="ECO:0007669"/>
    <property type="project" value="TreeGrafter"/>
</dbReference>
<feature type="domain" description="BPTI/Kunitz inhibitor" evidence="6">
    <location>
        <begin position="12"/>
        <end position="62"/>
    </location>
</feature>
<proteinExistence type="predicted"/>
<evidence type="ECO:0000256" key="2">
    <source>
        <dbReference type="ARBA" id="ARBA00022729"/>
    </source>
</evidence>
<dbReference type="SMART" id="SM00494">
    <property type="entry name" value="ChtBD2"/>
    <property type="match status" value="1"/>
</dbReference>
<keyword evidence="5" id="KW-1015">Disulfide bond</keyword>
<evidence type="ECO:0000256" key="1">
    <source>
        <dbReference type="ARBA" id="ARBA00022690"/>
    </source>
</evidence>
<accession>A0A8X6GP08</accession>
<dbReference type="InterPro" id="IPR002223">
    <property type="entry name" value="Kunitz_BPTI"/>
</dbReference>
<dbReference type="PROSITE" id="PS50279">
    <property type="entry name" value="BPTI_KUNITZ_2"/>
    <property type="match status" value="6"/>
</dbReference>
<dbReference type="SMART" id="SM00131">
    <property type="entry name" value="KU"/>
    <property type="match status" value="6"/>
</dbReference>
<feature type="domain" description="Chitin-binding type-2" evidence="7">
    <location>
        <begin position="376"/>
        <end position="430"/>
    </location>
</feature>
<feature type="domain" description="BPTI/Kunitz inhibitor" evidence="6">
    <location>
        <begin position="134"/>
        <end position="184"/>
    </location>
</feature>
<evidence type="ECO:0000256" key="4">
    <source>
        <dbReference type="ARBA" id="ARBA00022900"/>
    </source>
</evidence>
<keyword evidence="2" id="KW-0732">Signal</keyword>
<feature type="domain" description="BPTI/Kunitz inhibitor" evidence="6">
    <location>
        <begin position="195"/>
        <end position="245"/>
    </location>
</feature>
<dbReference type="EMBL" id="BMAO01023076">
    <property type="protein sequence ID" value="GFQ86548.1"/>
    <property type="molecule type" value="Genomic_DNA"/>
</dbReference>
<dbReference type="Pfam" id="PF01607">
    <property type="entry name" value="CBM_14"/>
    <property type="match status" value="1"/>
</dbReference>
<dbReference type="Gene3D" id="2.170.140.10">
    <property type="entry name" value="Chitin binding domain"/>
    <property type="match status" value="1"/>
</dbReference>
<feature type="domain" description="BPTI/Kunitz inhibitor" evidence="6">
    <location>
        <begin position="73"/>
        <end position="123"/>
    </location>
</feature>
<reference evidence="8" key="1">
    <citation type="submission" date="2020-07" db="EMBL/GenBank/DDBJ databases">
        <title>Multicomponent nature underlies the extraordinary mechanical properties of spider dragline silk.</title>
        <authorList>
            <person name="Kono N."/>
            <person name="Nakamura H."/>
            <person name="Mori M."/>
            <person name="Yoshida Y."/>
            <person name="Ohtoshi R."/>
            <person name="Malay A.D."/>
            <person name="Moran D.A.P."/>
            <person name="Tomita M."/>
            <person name="Numata K."/>
            <person name="Arakawa K."/>
        </authorList>
    </citation>
    <scope>NUCLEOTIDE SEQUENCE</scope>
</reference>
<dbReference type="InterPro" id="IPR036508">
    <property type="entry name" value="Chitin-bd_dom_sf"/>
</dbReference>
<evidence type="ECO:0000256" key="3">
    <source>
        <dbReference type="ARBA" id="ARBA00022737"/>
    </source>
</evidence>
<dbReference type="PROSITE" id="PS50940">
    <property type="entry name" value="CHIT_BIND_II"/>
    <property type="match status" value="1"/>
</dbReference>
<comment type="caution">
    <text evidence="8">The sequence shown here is derived from an EMBL/GenBank/DDBJ whole genome shotgun (WGS) entry which is preliminary data.</text>
</comment>
<dbReference type="SUPFAM" id="SSF57362">
    <property type="entry name" value="BPTI-like"/>
    <property type="match status" value="6"/>
</dbReference>
<dbReference type="InterPro" id="IPR020901">
    <property type="entry name" value="Prtase_inh_Kunz-CS"/>
</dbReference>
<evidence type="ECO:0000259" key="7">
    <source>
        <dbReference type="PROSITE" id="PS50940"/>
    </source>
</evidence>
<keyword evidence="9" id="KW-1185">Reference proteome</keyword>
<dbReference type="SUPFAM" id="SSF57625">
    <property type="entry name" value="Invertebrate chitin-binding proteins"/>
    <property type="match status" value="1"/>
</dbReference>
<protein>
    <submittedName>
        <fullName evidence="8">Papilin</fullName>
    </submittedName>
</protein>
<keyword evidence="3" id="KW-0677">Repeat</keyword>
<sequence length="444" mass="50450">MSFISTDSEDTCRLPSKQGPCKGHFPRYFFDHTKGNCEEFVYGGCDGNANNFETERECELACLRNSETVDDICKLPSKTGPCKGHIPRYFFDYTKGSCEEFIYGGCEANANNFETVRECENKCLRKTLNSEETCWLPSEKGPCRGCFNRYFFDHTKGKCEEFIYGGCGGNANNFETEKECEQECLRKSEAVEDICRLPSKTGPCKGHIPRYFFDHTKGSCEEFIYGGCEANANNFETVRECENKCLRRTLNSEDTCRLPSEKGPCRGRFTRYFFDHTKGKCEEFIYGGCKGNANNFETVRECEQACLRQSTNSVDTCRLPSKQGPCKGHFPRYFFDHTKGKCEEFIYGGCDGNANNFETVRECELACLRNSEDSEEKPCSVEGKFKDPESCESYLECSNGVEKHESCPRGLHFNEASGECDSPCVAHCDLSLALQCRWPMYSDY</sequence>
<evidence type="ECO:0000313" key="9">
    <source>
        <dbReference type="Proteomes" id="UP000887116"/>
    </source>
</evidence>
<name>A0A8X6GP08_TRICU</name>
<dbReference type="PRINTS" id="PR00759">
    <property type="entry name" value="BASICPTASE"/>
</dbReference>
<dbReference type="FunFam" id="4.10.410.10:FF:000004">
    <property type="entry name" value="Tissue factor pathway inhibitor"/>
    <property type="match status" value="1"/>
</dbReference>
<organism evidence="8 9">
    <name type="scientific">Trichonephila clavata</name>
    <name type="common">Joro spider</name>
    <name type="synonym">Nephila clavata</name>
    <dbReference type="NCBI Taxonomy" id="2740835"/>
    <lineage>
        <taxon>Eukaryota</taxon>
        <taxon>Metazoa</taxon>
        <taxon>Ecdysozoa</taxon>
        <taxon>Arthropoda</taxon>
        <taxon>Chelicerata</taxon>
        <taxon>Arachnida</taxon>
        <taxon>Araneae</taxon>
        <taxon>Araneomorphae</taxon>
        <taxon>Entelegynae</taxon>
        <taxon>Araneoidea</taxon>
        <taxon>Nephilidae</taxon>
        <taxon>Trichonephila</taxon>
    </lineage>
</organism>
<dbReference type="OrthoDB" id="6437609at2759"/>
<evidence type="ECO:0000256" key="5">
    <source>
        <dbReference type="ARBA" id="ARBA00023157"/>
    </source>
</evidence>
<dbReference type="CDD" id="cd00109">
    <property type="entry name" value="Kunitz-type"/>
    <property type="match status" value="5"/>
</dbReference>
<dbReference type="GO" id="GO:0004867">
    <property type="term" value="F:serine-type endopeptidase inhibitor activity"/>
    <property type="evidence" value="ECO:0007669"/>
    <property type="project" value="UniProtKB-KW"/>
</dbReference>
<dbReference type="InterPro" id="IPR002557">
    <property type="entry name" value="Chitin-bd_dom"/>
</dbReference>
<dbReference type="InterPro" id="IPR036880">
    <property type="entry name" value="Kunitz_BPTI_sf"/>
</dbReference>
<dbReference type="Gene3D" id="4.10.410.10">
    <property type="entry name" value="Pancreatic trypsin inhibitor Kunitz domain"/>
    <property type="match status" value="6"/>
</dbReference>
<gene>
    <name evidence="8" type="primary">Ppn</name>
    <name evidence="8" type="ORF">TNCT_584091</name>
</gene>
<dbReference type="InterPro" id="IPR050098">
    <property type="entry name" value="TFPI/VKTCI-like"/>
</dbReference>
<dbReference type="FunFam" id="4.10.410.10:FF:000021">
    <property type="entry name" value="Serine protease inhibitor, putative"/>
    <property type="match status" value="5"/>
</dbReference>
<evidence type="ECO:0000313" key="8">
    <source>
        <dbReference type="EMBL" id="GFQ86548.1"/>
    </source>
</evidence>
<dbReference type="PROSITE" id="PS00280">
    <property type="entry name" value="BPTI_KUNITZ_1"/>
    <property type="match status" value="4"/>
</dbReference>
<dbReference type="Proteomes" id="UP000887116">
    <property type="component" value="Unassembled WGS sequence"/>
</dbReference>
<dbReference type="AlphaFoldDB" id="A0A8X6GP08"/>
<keyword evidence="1" id="KW-0646">Protease inhibitor</keyword>
<dbReference type="GO" id="GO:0008061">
    <property type="term" value="F:chitin binding"/>
    <property type="evidence" value="ECO:0007669"/>
    <property type="project" value="InterPro"/>
</dbReference>
<feature type="domain" description="BPTI/Kunitz inhibitor" evidence="6">
    <location>
        <begin position="317"/>
        <end position="367"/>
    </location>
</feature>